<feature type="region of interest" description="Disordered" evidence="1">
    <location>
        <begin position="431"/>
        <end position="465"/>
    </location>
</feature>
<dbReference type="Pfam" id="PF10011">
    <property type="entry name" value="DUF2254"/>
    <property type="match status" value="1"/>
</dbReference>
<dbReference type="RefSeq" id="WP_301592015.1">
    <property type="nucleotide sequence ID" value="NZ_JAPFQI010000022.1"/>
</dbReference>
<keyword evidence="2" id="KW-1133">Transmembrane helix</keyword>
<feature type="transmembrane region" description="Helical" evidence="2">
    <location>
        <begin position="65"/>
        <end position="90"/>
    </location>
</feature>
<evidence type="ECO:0000256" key="1">
    <source>
        <dbReference type="SAM" id="MobiDB-lite"/>
    </source>
</evidence>
<accession>A0ABT3P075</accession>
<keyword evidence="4" id="KW-1185">Reference proteome</keyword>
<gene>
    <name evidence="3" type="ORF">OF850_19555</name>
</gene>
<evidence type="ECO:0000313" key="4">
    <source>
        <dbReference type="Proteomes" id="UP001526430"/>
    </source>
</evidence>
<feature type="transmembrane region" description="Helical" evidence="2">
    <location>
        <begin position="142"/>
        <end position="162"/>
    </location>
</feature>
<name>A0ABT3P075_9PROT</name>
<sequence length="465" mass="50789">MVNTNRARAIWDAVRTSLWLVPSVMILAAAGLAWAMLAVDAGKGGEDDVRAWWMNSGSGEDARNLLSSLLTGVISMASMAFSATVVVLTLAASQYGPRLIRVFRADFTTQATLGTFAMTIVYLVLVLRAVRGDAEFHDVPHAAISLGTVLALGCVLALLVFIQELSTIAVANEVVARVGREFDEAIEHLPRLENDAETELEGEEEAAEDLWRTAAALEQRQEGYVQSIDHDALLAWADQHGAMLRLDFRAGDFVVAGDRRILVWPAEMAEAAERDSICELATVGRERTPTQDLEFAVRHLVEVAVRALSPGINDPATAIAVVDRLRGCLSRLAGRQLPRRRLRDAQGRLRVMRQTTTFAGTLDAAFNQIRQAAAKHPAVVIHLLEAIARIAEHGRTEEQCVTLAQHARMVAAAGLREASEPRDRHDIERALENAEGKLRPEEASHRVDRGTRLRATPGALLRPTA</sequence>
<feature type="compositionally biased region" description="Basic and acidic residues" evidence="1">
    <location>
        <begin position="431"/>
        <end position="451"/>
    </location>
</feature>
<organism evidence="3 4">
    <name type="scientific">Sabulicella glaciei</name>
    <dbReference type="NCBI Taxonomy" id="2984948"/>
    <lineage>
        <taxon>Bacteria</taxon>
        <taxon>Pseudomonadati</taxon>
        <taxon>Pseudomonadota</taxon>
        <taxon>Alphaproteobacteria</taxon>
        <taxon>Acetobacterales</taxon>
        <taxon>Acetobacteraceae</taxon>
        <taxon>Sabulicella</taxon>
    </lineage>
</organism>
<evidence type="ECO:0000313" key="3">
    <source>
        <dbReference type="EMBL" id="MCW8087808.1"/>
    </source>
</evidence>
<evidence type="ECO:0000256" key="2">
    <source>
        <dbReference type="SAM" id="Phobius"/>
    </source>
</evidence>
<proteinExistence type="predicted"/>
<keyword evidence="2" id="KW-0472">Membrane</keyword>
<reference evidence="3 4" key="1">
    <citation type="submission" date="2022-10" db="EMBL/GenBank/DDBJ databases">
        <title>Roseococcus glaciei nov., sp. nov., isolated from glacier.</title>
        <authorList>
            <person name="Liu Q."/>
            <person name="Xin Y.-H."/>
        </authorList>
    </citation>
    <scope>NUCLEOTIDE SEQUENCE [LARGE SCALE GENOMIC DNA]</scope>
    <source>
        <strain evidence="3 4">MDT2-1-1</strain>
    </source>
</reference>
<keyword evidence="2" id="KW-0812">Transmembrane</keyword>
<feature type="transmembrane region" description="Helical" evidence="2">
    <location>
        <begin position="111"/>
        <end position="130"/>
    </location>
</feature>
<comment type="caution">
    <text evidence="3">The sequence shown here is derived from an EMBL/GenBank/DDBJ whole genome shotgun (WGS) entry which is preliminary data.</text>
</comment>
<dbReference type="EMBL" id="JAPFQI010000022">
    <property type="protein sequence ID" value="MCW8087808.1"/>
    <property type="molecule type" value="Genomic_DNA"/>
</dbReference>
<protein>
    <submittedName>
        <fullName evidence="3">DUF2254 domain-containing protein</fullName>
    </submittedName>
</protein>
<dbReference type="InterPro" id="IPR018723">
    <property type="entry name" value="DUF2254_membrane"/>
</dbReference>
<dbReference type="Proteomes" id="UP001526430">
    <property type="component" value="Unassembled WGS sequence"/>
</dbReference>